<organism evidence="1 2">
    <name type="scientific">Microterricola viridarii</name>
    <dbReference type="NCBI Taxonomy" id="412690"/>
    <lineage>
        <taxon>Bacteria</taxon>
        <taxon>Bacillati</taxon>
        <taxon>Actinomycetota</taxon>
        <taxon>Actinomycetes</taxon>
        <taxon>Micrococcales</taxon>
        <taxon>Microbacteriaceae</taxon>
        <taxon>Microterricola</taxon>
    </lineage>
</organism>
<reference evidence="1 2" key="1">
    <citation type="journal article" date="2016" name="J. Biotechnol.">
        <title>First complete genome sequence of a species in the genus Microterricola, an extremophilic cold active enzyme producing bacterial strain ERGS5:02 isolated from Sikkim Himalaya.</title>
        <authorList>
            <person name="Himanshu"/>
            <person name="Swarnkar M.K."/>
            <person name="Singh D."/>
            <person name="Kumar R."/>
        </authorList>
    </citation>
    <scope>NUCLEOTIDE SEQUENCE [LARGE SCALE GENOMIC DNA]</scope>
    <source>
        <strain evidence="1 2">ERGS5:02</strain>
    </source>
</reference>
<evidence type="ECO:0008006" key="3">
    <source>
        <dbReference type="Google" id="ProtNLM"/>
    </source>
</evidence>
<dbReference type="Proteomes" id="UP000058305">
    <property type="component" value="Chromosome"/>
</dbReference>
<dbReference type="OrthoDB" id="4542604at2"/>
<proteinExistence type="predicted"/>
<reference evidence="2" key="2">
    <citation type="submission" date="2016-01" db="EMBL/GenBank/DDBJ databases">
        <title>First complete genome sequence of a species in the genus Microterricola, an extremophilic cold active enzyme producing strain ERGS5:02 isolated from Sikkim Himalaya.</title>
        <authorList>
            <person name="Kumar R."/>
            <person name="Singh D."/>
            <person name="Swarnkar M.K."/>
        </authorList>
    </citation>
    <scope>NUCLEOTIDE SEQUENCE [LARGE SCALE GENOMIC DNA]</scope>
    <source>
        <strain evidence="2">ERGS5:02</strain>
    </source>
</reference>
<evidence type="ECO:0000313" key="1">
    <source>
        <dbReference type="EMBL" id="AMB58821.1"/>
    </source>
</evidence>
<dbReference type="KEGG" id="mvd:AWU67_08025"/>
<gene>
    <name evidence="1" type="ORF">AWU67_08025</name>
</gene>
<name>A0A0X8E4C1_9MICO</name>
<dbReference type="EMBL" id="CP014145">
    <property type="protein sequence ID" value="AMB58821.1"/>
    <property type="molecule type" value="Genomic_DNA"/>
</dbReference>
<dbReference type="RefSeq" id="WP_067227684.1">
    <property type="nucleotide sequence ID" value="NZ_CP014145.1"/>
</dbReference>
<accession>A0A0X8E4C1</accession>
<protein>
    <recommendedName>
        <fullName evidence="3">MftR C-terminal domain-containing protein</fullName>
    </recommendedName>
</protein>
<evidence type="ECO:0000313" key="2">
    <source>
        <dbReference type="Proteomes" id="UP000058305"/>
    </source>
</evidence>
<sequence>MNDLFVQALSESTRDVVRAERADLDEDGVRIASDFLGAGTARVVTDWLERPGETSREQVIEVLFLMLPTWLTQDDVGTH</sequence>
<dbReference type="AlphaFoldDB" id="A0A0X8E4C1"/>
<keyword evidence="2" id="KW-1185">Reference proteome</keyword>